<evidence type="ECO:0000313" key="2">
    <source>
        <dbReference type="EMBL" id="GLZ77074.1"/>
    </source>
</evidence>
<comment type="caution">
    <text evidence="2">The sequence shown here is derived from an EMBL/GenBank/DDBJ whole genome shotgun (WGS) entry which is preliminary data.</text>
</comment>
<dbReference type="PANTHER" id="PTHR46865:SF8">
    <property type="entry name" value="POSSIBLE OXIDOREDUCTASE"/>
    <property type="match status" value="1"/>
</dbReference>
<name>A0A9W6W7Z8_9ACTN</name>
<proteinExistence type="predicted"/>
<protein>
    <submittedName>
        <fullName evidence="2">FAD-dependent oxidoreductase</fullName>
    </submittedName>
</protein>
<dbReference type="Gene3D" id="3.50.50.60">
    <property type="entry name" value="FAD/NAD(P)-binding domain"/>
    <property type="match status" value="1"/>
</dbReference>
<feature type="domain" description="FAD-binding" evidence="1">
    <location>
        <begin position="2"/>
        <end position="330"/>
    </location>
</feature>
<dbReference type="EMBL" id="BSTX01000001">
    <property type="protein sequence ID" value="GLZ77074.1"/>
    <property type="molecule type" value="Genomic_DNA"/>
</dbReference>
<reference evidence="2" key="1">
    <citation type="submission" date="2023-03" db="EMBL/GenBank/DDBJ databases">
        <title>Actinorhabdospora filicis NBRC 111898.</title>
        <authorList>
            <person name="Ichikawa N."/>
            <person name="Sato H."/>
            <person name="Tonouchi N."/>
        </authorList>
    </citation>
    <scope>NUCLEOTIDE SEQUENCE</scope>
    <source>
        <strain evidence="2">NBRC 111898</strain>
    </source>
</reference>
<dbReference type="Proteomes" id="UP001165079">
    <property type="component" value="Unassembled WGS sequence"/>
</dbReference>
<evidence type="ECO:0000259" key="1">
    <source>
        <dbReference type="Pfam" id="PF01494"/>
    </source>
</evidence>
<dbReference type="GO" id="GO:0071949">
    <property type="term" value="F:FAD binding"/>
    <property type="evidence" value="ECO:0007669"/>
    <property type="project" value="InterPro"/>
</dbReference>
<dbReference type="Gene3D" id="3.30.9.10">
    <property type="entry name" value="D-Amino Acid Oxidase, subunit A, domain 2"/>
    <property type="match status" value="1"/>
</dbReference>
<gene>
    <name evidence="2" type="ORF">Afil01_18810</name>
</gene>
<dbReference type="AlphaFoldDB" id="A0A9W6W7Z8"/>
<dbReference type="InterPro" id="IPR002938">
    <property type="entry name" value="FAD-bd"/>
</dbReference>
<dbReference type="InterPro" id="IPR051704">
    <property type="entry name" value="FAD_aromatic-hydroxylase"/>
</dbReference>
<organism evidence="2 3">
    <name type="scientific">Actinorhabdospora filicis</name>
    <dbReference type="NCBI Taxonomy" id="1785913"/>
    <lineage>
        <taxon>Bacteria</taxon>
        <taxon>Bacillati</taxon>
        <taxon>Actinomycetota</taxon>
        <taxon>Actinomycetes</taxon>
        <taxon>Micromonosporales</taxon>
        <taxon>Micromonosporaceae</taxon>
        <taxon>Actinorhabdospora</taxon>
    </lineage>
</organism>
<dbReference type="PRINTS" id="PR00420">
    <property type="entry name" value="RNGMNOXGNASE"/>
</dbReference>
<dbReference type="Pfam" id="PF01494">
    <property type="entry name" value="FAD_binding_3"/>
    <property type="match status" value="1"/>
</dbReference>
<sequence length="386" mass="41925">MGAGIAGLTLAGRLADRGGEVTVVERAPGPREQGYMIDFFGPGFEAAEAIGVLPRLRELGYRIERFGYVDERGRTRASLDYRRFQRVAEGRLFSIMRPDLERGLREYAAGRVDLRYATTVAGFDNRADGVTVSLSDGDSIEADLLVGADGIRSATRAAVLGPEESFVRHLGMHTAAWVFADAGAHERVRDGFYLTDTIGAHMGFYALREGMVAAFAVHRSDPPLPVDPRATVRETYAGLGWLAPTALRHLPQEPGALYYDQVAQILLPRWFTGRVVLIGDAAHAVSLVAGQGASLGIAGAYVLARRLEEEPSVDAALAAYQARWHPVATERARIGRRGAEWILPSSPLRLLMRRWALKAMRLPGLDKRLAAGLLGKDRTPVTATAG</sequence>
<dbReference type="PANTHER" id="PTHR46865">
    <property type="entry name" value="OXIDOREDUCTASE-RELATED"/>
    <property type="match status" value="1"/>
</dbReference>
<dbReference type="InterPro" id="IPR036188">
    <property type="entry name" value="FAD/NAD-bd_sf"/>
</dbReference>
<dbReference type="SUPFAM" id="SSF51905">
    <property type="entry name" value="FAD/NAD(P)-binding domain"/>
    <property type="match status" value="1"/>
</dbReference>
<accession>A0A9W6W7Z8</accession>
<evidence type="ECO:0000313" key="3">
    <source>
        <dbReference type="Proteomes" id="UP001165079"/>
    </source>
</evidence>
<keyword evidence="3" id="KW-1185">Reference proteome</keyword>